<dbReference type="GO" id="GO:0051213">
    <property type="term" value="F:dioxygenase activity"/>
    <property type="evidence" value="ECO:0007669"/>
    <property type="project" value="UniProtKB-KW"/>
</dbReference>
<keyword evidence="6" id="KW-0223">Dioxygenase</keyword>
<keyword evidence="4" id="KW-0045">Antibiotic biosynthesis</keyword>
<keyword evidence="7" id="KW-1185">Reference proteome</keyword>
<evidence type="ECO:0000256" key="2">
    <source>
        <dbReference type="ARBA" id="ARBA00023002"/>
    </source>
</evidence>
<dbReference type="InterPro" id="IPR050411">
    <property type="entry name" value="AlphaKG_dependent_hydroxylases"/>
</dbReference>
<dbReference type="PANTHER" id="PTHR10696">
    <property type="entry name" value="GAMMA-BUTYROBETAINE HYDROXYLASE-RELATED"/>
    <property type="match status" value="1"/>
</dbReference>
<comment type="cofactor">
    <cofactor evidence="1">
        <name>Fe(2+)</name>
        <dbReference type="ChEBI" id="CHEBI:29033"/>
    </cofactor>
</comment>
<evidence type="ECO:0000256" key="1">
    <source>
        <dbReference type="ARBA" id="ARBA00001954"/>
    </source>
</evidence>
<evidence type="ECO:0000313" key="7">
    <source>
        <dbReference type="Proteomes" id="UP000730482"/>
    </source>
</evidence>
<feature type="domain" description="TauD/TfdA-like" evidence="5">
    <location>
        <begin position="38"/>
        <end position="229"/>
    </location>
</feature>
<sequence length="231" mass="25617">MSKSSAVQLPHFIGDIPDVGLEDRINDSDGLLTFACPDEEALLKAARGVGEVMIHPHGDARGVTPIRLTEGRVDVGLTTGDLLAHTDRPATKVPPRYLFLWCKQASDQGGETVLYRGRDVVRHLAEHDPAALRAVTSSQAAIFRTGTDEHVGPIIQIEDGEVVGLRLRFDHLVYFSWDVTRTMPAFQAALRSVERRFALQAGQGYLLDNRIWFHSRTAYTGDREMSRIMVA</sequence>
<dbReference type="Proteomes" id="UP000730482">
    <property type="component" value="Unassembled WGS sequence"/>
</dbReference>
<proteinExistence type="predicted"/>
<evidence type="ECO:0000259" key="5">
    <source>
        <dbReference type="Pfam" id="PF02668"/>
    </source>
</evidence>
<evidence type="ECO:0000256" key="4">
    <source>
        <dbReference type="ARBA" id="ARBA00023194"/>
    </source>
</evidence>
<name>A0ABS5KL84_9ACTN</name>
<accession>A0ABS5KL84</accession>
<keyword evidence="3" id="KW-0408">Iron</keyword>
<protein>
    <submittedName>
        <fullName evidence="6">TauD/TfdA family dioxygenase</fullName>
    </submittedName>
</protein>
<evidence type="ECO:0000313" key="6">
    <source>
        <dbReference type="EMBL" id="MBS2546801.1"/>
    </source>
</evidence>
<dbReference type="InterPro" id="IPR042098">
    <property type="entry name" value="TauD-like_sf"/>
</dbReference>
<gene>
    <name evidence="6" type="ORF">KGQ19_07960</name>
</gene>
<dbReference type="InterPro" id="IPR003819">
    <property type="entry name" value="TauD/TfdA-like"/>
</dbReference>
<keyword evidence="2" id="KW-0560">Oxidoreductase</keyword>
<comment type="caution">
    <text evidence="6">The sequence shown here is derived from an EMBL/GenBank/DDBJ whole genome shotgun (WGS) entry which is preliminary data.</text>
</comment>
<dbReference type="RefSeq" id="WP_212008444.1">
    <property type="nucleotide sequence ID" value="NZ_JAAFYZ010000018.1"/>
</dbReference>
<dbReference type="SUPFAM" id="SSF51197">
    <property type="entry name" value="Clavaminate synthase-like"/>
    <property type="match status" value="1"/>
</dbReference>
<dbReference type="Pfam" id="PF02668">
    <property type="entry name" value="TauD"/>
    <property type="match status" value="1"/>
</dbReference>
<dbReference type="PANTHER" id="PTHR10696:SF56">
    <property type="entry name" value="TAUD_TFDA-LIKE DOMAIN-CONTAINING PROTEIN"/>
    <property type="match status" value="1"/>
</dbReference>
<evidence type="ECO:0000256" key="3">
    <source>
        <dbReference type="ARBA" id="ARBA00023004"/>
    </source>
</evidence>
<dbReference type="EMBL" id="JAAFYZ010000018">
    <property type="protein sequence ID" value="MBS2546801.1"/>
    <property type="molecule type" value="Genomic_DNA"/>
</dbReference>
<dbReference type="Gene3D" id="3.60.130.10">
    <property type="entry name" value="Clavaminate synthase-like"/>
    <property type="match status" value="1"/>
</dbReference>
<organism evidence="6 7">
    <name type="scientific">Catenulispora pinistramenti</name>
    <dbReference type="NCBI Taxonomy" id="2705254"/>
    <lineage>
        <taxon>Bacteria</taxon>
        <taxon>Bacillati</taxon>
        <taxon>Actinomycetota</taxon>
        <taxon>Actinomycetes</taxon>
        <taxon>Catenulisporales</taxon>
        <taxon>Catenulisporaceae</taxon>
        <taxon>Catenulispora</taxon>
    </lineage>
</organism>
<reference evidence="6 7" key="1">
    <citation type="submission" date="2020-02" db="EMBL/GenBank/DDBJ databases">
        <title>Acidophilic actinobacteria isolated from forest soil.</title>
        <authorList>
            <person name="Golinska P."/>
        </authorList>
    </citation>
    <scope>NUCLEOTIDE SEQUENCE [LARGE SCALE GENOMIC DNA]</scope>
    <source>
        <strain evidence="6 7">NL8</strain>
    </source>
</reference>